<proteinExistence type="inferred from homology"/>
<feature type="transmembrane region" description="Helical" evidence="7">
    <location>
        <begin position="243"/>
        <end position="263"/>
    </location>
</feature>
<feature type="transmembrane region" description="Helical" evidence="7">
    <location>
        <begin position="169"/>
        <end position="193"/>
    </location>
</feature>
<feature type="compositionally biased region" description="Basic and acidic residues" evidence="6">
    <location>
        <begin position="337"/>
        <end position="348"/>
    </location>
</feature>
<organism evidence="9 10">
    <name type="scientific">Aspergillus mulundensis</name>
    <dbReference type="NCBI Taxonomy" id="1810919"/>
    <lineage>
        <taxon>Eukaryota</taxon>
        <taxon>Fungi</taxon>
        <taxon>Dikarya</taxon>
        <taxon>Ascomycota</taxon>
        <taxon>Pezizomycotina</taxon>
        <taxon>Eurotiomycetes</taxon>
        <taxon>Eurotiomycetidae</taxon>
        <taxon>Eurotiales</taxon>
        <taxon>Aspergillaceae</taxon>
        <taxon>Aspergillus</taxon>
        <taxon>Aspergillus subgen. Nidulantes</taxon>
    </lineage>
</organism>
<feature type="region of interest" description="Disordered" evidence="6">
    <location>
        <begin position="330"/>
        <end position="350"/>
    </location>
</feature>
<feature type="transmembrane region" description="Helical" evidence="7">
    <location>
        <begin position="127"/>
        <end position="149"/>
    </location>
</feature>
<keyword evidence="10" id="KW-1185">Reference proteome</keyword>
<dbReference type="PANTHER" id="PTHR33048:SF161">
    <property type="entry name" value="INTEGRAL MEMBRANE PROTEIN"/>
    <property type="match status" value="1"/>
</dbReference>
<dbReference type="STRING" id="1810919.A0A3D8R403"/>
<dbReference type="GO" id="GO:0016020">
    <property type="term" value="C:membrane"/>
    <property type="evidence" value="ECO:0007669"/>
    <property type="project" value="UniProtKB-SubCell"/>
</dbReference>
<accession>A0A3D8R403</accession>
<dbReference type="Pfam" id="PF20684">
    <property type="entry name" value="Fung_rhodopsin"/>
    <property type="match status" value="1"/>
</dbReference>
<reference evidence="9 10" key="1">
    <citation type="journal article" date="2018" name="IMA Fungus">
        <title>IMA Genome-F 9: Draft genome sequence of Annulohypoxylon stygium, Aspergillus mulundensis, Berkeleyomyces basicola (syn. Thielaviopsis basicola), Ceratocystis smalleyi, two Cercospora beticola strains, Coleophoma cylindrospora, Fusarium fracticaudum, Phialophora cf. hyalina, and Morchella septimelata.</title>
        <authorList>
            <person name="Wingfield B.D."/>
            <person name="Bills G.F."/>
            <person name="Dong Y."/>
            <person name="Huang W."/>
            <person name="Nel W.J."/>
            <person name="Swalarsk-Parry B.S."/>
            <person name="Vaghefi N."/>
            <person name="Wilken P.M."/>
            <person name="An Z."/>
            <person name="de Beer Z.W."/>
            <person name="De Vos L."/>
            <person name="Chen L."/>
            <person name="Duong T.A."/>
            <person name="Gao Y."/>
            <person name="Hammerbacher A."/>
            <person name="Kikkert J.R."/>
            <person name="Li Y."/>
            <person name="Li H."/>
            <person name="Li K."/>
            <person name="Li Q."/>
            <person name="Liu X."/>
            <person name="Ma X."/>
            <person name="Naidoo K."/>
            <person name="Pethybridge S.J."/>
            <person name="Sun J."/>
            <person name="Steenkamp E.T."/>
            <person name="van der Nest M.A."/>
            <person name="van Wyk S."/>
            <person name="Wingfield M.J."/>
            <person name="Xiong C."/>
            <person name="Yue Q."/>
            <person name="Zhang X."/>
        </authorList>
    </citation>
    <scope>NUCLEOTIDE SEQUENCE [LARGE SCALE GENOMIC DNA]</scope>
    <source>
        <strain evidence="9 10">DSM 5745</strain>
    </source>
</reference>
<feature type="transmembrane region" description="Helical" evidence="7">
    <location>
        <begin position="48"/>
        <end position="67"/>
    </location>
</feature>
<evidence type="ECO:0000313" key="10">
    <source>
        <dbReference type="Proteomes" id="UP000256690"/>
    </source>
</evidence>
<sequence>MKTYALDVPLARDPVITVTVFGVVATLTTIMRFISLRMRQVKPGAPEFMIVGALTIVYIFIAIQYILSIAGGCGRHAGTVDPLSVIVTLKTILPLEALYGIVMSLVKSSIMLFYYNIFGTKQSFKISVMIVMTIVWLWAISVVLETLLLCRPLAFNWDTKLDGKCGARNATYVVAGTLNLVTDLMVMVLPLPHLWKLKLNMAKKLALTSVFCMGLLVSIISIVRLSALMAIDFDDVTYSLPMGVLWTVLEPELAIICANMPVLKPILSRMLPRFFSSTRQKSYGVSDPQAFERLDERGYSLGQVSRDQLVPTSTGGARFKGSYATTTLQSIDEESRDSDQQRLREHAQEPSGINVVQNFDVQYYTHK</sequence>
<dbReference type="GeneID" id="38118818"/>
<evidence type="ECO:0000259" key="8">
    <source>
        <dbReference type="Pfam" id="PF20684"/>
    </source>
</evidence>
<dbReference type="Proteomes" id="UP000256690">
    <property type="component" value="Unassembled WGS sequence"/>
</dbReference>
<dbReference type="OrthoDB" id="10017208at2759"/>
<comment type="subcellular location">
    <subcellularLocation>
        <location evidence="1">Membrane</location>
        <topology evidence="1">Multi-pass membrane protein</topology>
    </subcellularLocation>
</comment>
<evidence type="ECO:0000256" key="6">
    <source>
        <dbReference type="SAM" id="MobiDB-lite"/>
    </source>
</evidence>
<dbReference type="EMBL" id="PVWQ01000011">
    <property type="protein sequence ID" value="RDW68688.1"/>
    <property type="molecule type" value="Genomic_DNA"/>
</dbReference>
<evidence type="ECO:0000256" key="3">
    <source>
        <dbReference type="ARBA" id="ARBA00022989"/>
    </source>
</evidence>
<comment type="caution">
    <text evidence="9">The sequence shown here is derived from an EMBL/GenBank/DDBJ whole genome shotgun (WGS) entry which is preliminary data.</text>
</comment>
<feature type="transmembrane region" description="Helical" evidence="7">
    <location>
        <begin position="15"/>
        <end position="36"/>
    </location>
</feature>
<feature type="domain" description="Rhodopsin" evidence="8">
    <location>
        <begin position="31"/>
        <end position="269"/>
    </location>
</feature>
<evidence type="ECO:0000256" key="2">
    <source>
        <dbReference type="ARBA" id="ARBA00022692"/>
    </source>
</evidence>
<evidence type="ECO:0000313" key="9">
    <source>
        <dbReference type="EMBL" id="RDW68688.1"/>
    </source>
</evidence>
<dbReference type="InterPro" id="IPR052337">
    <property type="entry name" value="SAT4-like"/>
</dbReference>
<dbReference type="AlphaFoldDB" id="A0A3D8R403"/>
<evidence type="ECO:0000256" key="1">
    <source>
        <dbReference type="ARBA" id="ARBA00004141"/>
    </source>
</evidence>
<keyword evidence="2 7" id="KW-0812">Transmembrane</keyword>
<keyword evidence="4 7" id="KW-0472">Membrane</keyword>
<name>A0A3D8R403_9EURO</name>
<dbReference type="InterPro" id="IPR049326">
    <property type="entry name" value="Rhodopsin_dom_fungi"/>
</dbReference>
<gene>
    <name evidence="9" type="ORF">DSM5745_08448</name>
</gene>
<feature type="transmembrane region" description="Helical" evidence="7">
    <location>
        <begin position="205"/>
        <end position="231"/>
    </location>
</feature>
<comment type="similarity">
    <text evidence="5">Belongs to the SAT4 family.</text>
</comment>
<evidence type="ECO:0000256" key="7">
    <source>
        <dbReference type="SAM" id="Phobius"/>
    </source>
</evidence>
<dbReference type="PANTHER" id="PTHR33048">
    <property type="entry name" value="PTH11-LIKE INTEGRAL MEMBRANE PROTEIN (AFU_ORTHOLOGUE AFUA_5G11245)"/>
    <property type="match status" value="1"/>
</dbReference>
<protein>
    <recommendedName>
        <fullName evidence="8">Rhodopsin domain-containing protein</fullName>
    </recommendedName>
</protein>
<keyword evidence="3 7" id="KW-1133">Transmembrane helix</keyword>
<feature type="transmembrane region" description="Helical" evidence="7">
    <location>
        <begin position="97"/>
        <end position="115"/>
    </location>
</feature>
<dbReference type="RefSeq" id="XP_026600477.1">
    <property type="nucleotide sequence ID" value="XM_026750464.1"/>
</dbReference>
<evidence type="ECO:0000256" key="5">
    <source>
        <dbReference type="ARBA" id="ARBA00038359"/>
    </source>
</evidence>
<evidence type="ECO:0000256" key="4">
    <source>
        <dbReference type="ARBA" id="ARBA00023136"/>
    </source>
</evidence>